<keyword evidence="2" id="KW-1185">Reference proteome</keyword>
<organism evidence="1 2">
    <name type="scientific">Aeribacillus alveayuensis</name>
    <dbReference type="NCBI Taxonomy" id="279215"/>
    <lineage>
        <taxon>Bacteria</taxon>
        <taxon>Bacillati</taxon>
        <taxon>Bacillota</taxon>
        <taxon>Bacilli</taxon>
        <taxon>Bacillales</taxon>
        <taxon>Bacillaceae</taxon>
        <taxon>Aeribacillus</taxon>
    </lineage>
</organism>
<accession>A0ABT9VN70</accession>
<dbReference type="Proteomes" id="UP001225646">
    <property type="component" value="Unassembled WGS sequence"/>
</dbReference>
<name>A0ABT9VN70_9BACI</name>
<comment type="caution">
    <text evidence="1">The sequence shown here is derived from an EMBL/GenBank/DDBJ whole genome shotgun (WGS) entry which is preliminary data.</text>
</comment>
<dbReference type="InterPro" id="IPR024558">
    <property type="entry name" value="ComZ"/>
</dbReference>
<protein>
    <submittedName>
        <fullName evidence="1">Competence protein ComZ</fullName>
    </submittedName>
</protein>
<sequence length="63" mass="7246">MEQHPKAFEFMQIAMKYLPEAKTQLDELGIELAPEKLQPMISLLTKVMAEAYELGKEEAKHEV</sequence>
<reference evidence="1 2" key="1">
    <citation type="submission" date="2023-07" db="EMBL/GenBank/DDBJ databases">
        <title>Genomic Encyclopedia of Type Strains, Phase IV (KMG-IV): sequencing the most valuable type-strain genomes for metagenomic binning, comparative biology and taxonomic classification.</title>
        <authorList>
            <person name="Goeker M."/>
        </authorList>
    </citation>
    <scope>NUCLEOTIDE SEQUENCE [LARGE SCALE GENOMIC DNA]</scope>
    <source>
        <strain evidence="1 2">DSM 19092</strain>
    </source>
</reference>
<gene>
    <name evidence="1" type="ORF">J2S06_001507</name>
</gene>
<proteinExistence type="predicted"/>
<dbReference type="Pfam" id="PF10815">
    <property type="entry name" value="ComZ"/>
    <property type="match status" value="1"/>
</dbReference>
<dbReference type="EMBL" id="JAUSTR010000004">
    <property type="protein sequence ID" value="MDQ0162430.1"/>
    <property type="molecule type" value="Genomic_DNA"/>
</dbReference>
<evidence type="ECO:0000313" key="2">
    <source>
        <dbReference type="Proteomes" id="UP001225646"/>
    </source>
</evidence>
<dbReference type="RefSeq" id="WP_044893511.1">
    <property type="nucleotide sequence ID" value="NZ_JAUSTR010000004.1"/>
</dbReference>
<evidence type="ECO:0000313" key="1">
    <source>
        <dbReference type="EMBL" id="MDQ0162430.1"/>
    </source>
</evidence>